<sequence length="561" mass="63234">MLWTILAFVNGLLLVFLLFSNRKRRKNEPPLDKGLIPWLGHALEFRKDAAKFLAGMKEKHGNIFTVRVAGMYLTLLLDPVLFDSVLNDAASLKVGKSRNKMLEQTFGLKQNCITDNRRWMEKHFHAQNLSQLCTKMKTQMENVLMQDLSRNWRQDGLFSLCYSLLFRAGYLSLFDSEGDASAVYEEFRKFDDRIAKLARESLKHDERKLFMSAREKLWDQLGPKPPGAQRAATLCWQQEYVDFLQKEGVDDETQRRDSLLQLWTTQCNAGPAAFWLLGFLLTHPEAMQAVASELSGLSAQDSGPPEPPSHSTTPVFDSVLSETLRLRAAVMINRDVVQDKSVRVADGREYLLRKGDKVCLFPFLSPQMDPEIHPQPQIFKYDRFLNGEMTVKNTFYKDGRPLKHYSLPWGAGGNVCVGKDFAVFTIKQFVLLVLTRLDLELCEPGARLPPVDPSRYGFGMLHPLGDLRRCGSCADGIRAQSVPAPQDSNTNPDQPGPARLNAGSRLVDQLADESVHGGDLSTPAMSDTEEVDMGWSIRYNASCGQRPSTTEHQQVNTISFL</sequence>
<keyword evidence="17" id="KW-1133">Transmembrane helix</keyword>
<accession>A0AAV2M7T3</accession>
<comment type="catalytic activity">
    <reaction evidence="2">
        <text>a hydroperoxyeicosatetraenoate = an oxoeicosatetraenoate + H2O</text>
        <dbReference type="Rhea" id="RHEA:55556"/>
        <dbReference type="ChEBI" id="CHEBI:15377"/>
        <dbReference type="ChEBI" id="CHEBI:59720"/>
        <dbReference type="ChEBI" id="CHEBI:131859"/>
        <dbReference type="EC" id="4.2.1.152"/>
    </reaction>
    <physiologicalReaction direction="left-to-right" evidence="2">
        <dbReference type="Rhea" id="RHEA:55557"/>
    </physiologicalReaction>
</comment>
<keyword evidence="16" id="KW-0276">Fatty acid metabolism</keyword>
<dbReference type="GO" id="GO:0005789">
    <property type="term" value="C:endoplasmic reticulum membrane"/>
    <property type="evidence" value="ECO:0007669"/>
    <property type="project" value="UniProtKB-SubCell"/>
</dbReference>
<evidence type="ECO:0000256" key="17">
    <source>
        <dbReference type="ARBA" id="ARBA00022989"/>
    </source>
</evidence>
<evidence type="ECO:0000256" key="6">
    <source>
        <dbReference type="ARBA" id="ARBA00012204"/>
    </source>
</evidence>
<dbReference type="InterPro" id="IPR036396">
    <property type="entry name" value="Cyt_P450_sf"/>
</dbReference>
<evidence type="ECO:0000256" key="28">
    <source>
        <dbReference type="PIRSR" id="PIRSR000047-2"/>
    </source>
</evidence>
<dbReference type="PRINTS" id="PR00385">
    <property type="entry name" value="P450"/>
</dbReference>
<dbReference type="EC" id="5.3.99.4" evidence="6"/>
<organism evidence="30 31">
    <name type="scientific">Knipowitschia caucasica</name>
    <name type="common">Caucasian dwarf goby</name>
    <name type="synonym">Pomatoschistus caucasicus</name>
    <dbReference type="NCBI Taxonomy" id="637954"/>
    <lineage>
        <taxon>Eukaryota</taxon>
        <taxon>Metazoa</taxon>
        <taxon>Chordata</taxon>
        <taxon>Craniata</taxon>
        <taxon>Vertebrata</taxon>
        <taxon>Euteleostomi</taxon>
        <taxon>Actinopterygii</taxon>
        <taxon>Neopterygii</taxon>
        <taxon>Teleostei</taxon>
        <taxon>Neoteleostei</taxon>
        <taxon>Acanthomorphata</taxon>
        <taxon>Gobiaria</taxon>
        <taxon>Gobiiformes</taxon>
        <taxon>Gobioidei</taxon>
        <taxon>Gobiidae</taxon>
        <taxon>Gobiinae</taxon>
        <taxon>Knipowitschia</taxon>
    </lineage>
</organism>
<evidence type="ECO:0000256" key="22">
    <source>
        <dbReference type="ARBA" id="ARBA00023235"/>
    </source>
</evidence>
<evidence type="ECO:0000256" key="8">
    <source>
        <dbReference type="ARBA" id="ARBA00017409"/>
    </source>
</evidence>
<evidence type="ECO:0000256" key="24">
    <source>
        <dbReference type="ARBA" id="ARBA00031205"/>
    </source>
</evidence>
<dbReference type="EMBL" id="OZ035828">
    <property type="protein sequence ID" value="CAL1609408.1"/>
    <property type="molecule type" value="Genomic_DNA"/>
</dbReference>
<keyword evidence="10" id="KW-0444">Lipid biosynthesis</keyword>
<evidence type="ECO:0000256" key="12">
    <source>
        <dbReference type="ARBA" id="ARBA00022617"/>
    </source>
</evidence>
<keyword evidence="23" id="KW-0456">Lyase</keyword>
<keyword evidence="18 27" id="KW-0408">Iron</keyword>
<dbReference type="AlphaFoldDB" id="A0AAV2M7T3"/>
<protein>
    <recommendedName>
        <fullName evidence="8">Prostacyclin synthase</fullName>
        <ecNumber evidence="7">4.2.1.152</ecNumber>
        <ecNumber evidence="6">5.3.99.4</ecNumber>
    </recommendedName>
    <alternativeName>
        <fullName evidence="25">Hydroperoxy icosatetraenoate dehydratase</fullName>
    </alternativeName>
    <alternativeName>
        <fullName evidence="24">Prostaglandin I2 synthase</fullName>
    </alternativeName>
</protein>
<comment type="function">
    <text evidence="26">Catalyzes the biosynthesis and metabolism of eicosanoids. Catalyzes the isomerization of prostaglandin H2 to prostacyclin (= prostaglandin I2), a potent mediator of vasodilation and inhibitor of platelet aggregation. Additionally, displays dehydratase activity, toward hydroperoxyeicosatetraenoates (HPETEs), especially toward (15S)-hydroperoxy-(5Z,8Z,11Z,13E)-eicosatetraenoate (15(S)-HPETE).</text>
</comment>
<dbReference type="PANTHER" id="PTHR24306">
    <property type="match status" value="1"/>
</dbReference>
<evidence type="ECO:0000256" key="11">
    <source>
        <dbReference type="ARBA" id="ARBA00022585"/>
    </source>
</evidence>
<dbReference type="EC" id="4.2.1.152" evidence="7"/>
<evidence type="ECO:0000256" key="29">
    <source>
        <dbReference type="SAM" id="MobiDB-lite"/>
    </source>
</evidence>
<dbReference type="Pfam" id="PF00067">
    <property type="entry name" value="p450"/>
    <property type="match status" value="2"/>
</dbReference>
<dbReference type="GO" id="GO:0106256">
    <property type="term" value="F:hydroperoxy icosatetraenoate dehydratase activity"/>
    <property type="evidence" value="ECO:0007669"/>
    <property type="project" value="UniProtKB-EC"/>
</dbReference>
<keyword evidence="15" id="KW-0256">Endoplasmic reticulum</keyword>
<keyword evidence="14 27" id="KW-0479">Metal-binding</keyword>
<evidence type="ECO:0000256" key="16">
    <source>
        <dbReference type="ARBA" id="ARBA00022832"/>
    </source>
</evidence>
<evidence type="ECO:0000256" key="3">
    <source>
        <dbReference type="ARBA" id="ARBA00001971"/>
    </source>
</evidence>
<feature type="binding site" evidence="28">
    <location>
        <position position="268"/>
    </location>
    <ligand>
        <name>substrate</name>
    </ligand>
</feature>
<dbReference type="InterPro" id="IPR024204">
    <property type="entry name" value="Cyt_P450_CYP7A1-type"/>
</dbReference>
<feature type="region of interest" description="Disordered" evidence="29">
    <location>
        <begin position="294"/>
        <end position="314"/>
    </location>
</feature>
<dbReference type="InterPro" id="IPR001128">
    <property type="entry name" value="Cyt_P450"/>
</dbReference>
<dbReference type="PANTHER" id="PTHR24306:SF4">
    <property type="entry name" value="PROSTACYCLIN SYNTHASE"/>
    <property type="match status" value="1"/>
</dbReference>
<dbReference type="Gene3D" id="1.10.630.10">
    <property type="entry name" value="Cytochrome P450"/>
    <property type="match status" value="1"/>
</dbReference>
<evidence type="ECO:0000256" key="18">
    <source>
        <dbReference type="ARBA" id="ARBA00023004"/>
    </source>
</evidence>
<evidence type="ECO:0000256" key="7">
    <source>
        <dbReference type="ARBA" id="ARBA00013084"/>
    </source>
</evidence>
<feature type="binding site" evidence="28">
    <location>
        <position position="357"/>
    </location>
    <ligand>
        <name>substrate</name>
    </ligand>
</feature>
<evidence type="ECO:0000256" key="25">
    <source>
        <dbReference type="ARBA" id="ARBA00033404"/>
    </source>
</evidence>
<reference evidence="30 31" key="1">
    <citation type="submission" date="2024-04" db="EMBL/GenBank/DDBJ databases">
        <authorList>
            <person name="Waldvogel A.-M."/>
            <person name="Schoenle A."/>
        </authorList>
    </citation>
    <scope>NUCLEOTIDE SEQUENCE [LARGE SCALE GENOMIC DNA]</scope>
</reference>
<dbReference type="PRINTS" id="PR00465">
    <property type="entry name" value="EP450IV"/>
</dbReference>
<comment type="similarity">
    <text evidence="5">Belongs to the cytochrome P450 family.</text>
</comment>
<evidence type="ECO:0000256" key="27">
    <source>
        <dbReference type="PIRSR" id="PIRSR000047-1"/>
    </source>
</evidence>
<evidence type="ECO:0000256" key="14">
    <source>
        <dbReference type="ARBA" id="ARBA00022723"/>
    </source>
</evidence>
<dbReference type="GO" id="GO:0004497">
    <property type="term" value="F:monooxygenase activity"/>
    <property type="evidence" value="ECO:0007669"/>
    <property type="project" value="InterPro"/>
</dbReference>
<evidence type="ECO:0000256" key="1">
    <source>
        <dbReference type="ARBA" id="ARBA00000463"/>
    </source>
</evidence>
<evidence type="ECO:0000256" key="19">
    <source>
        <dbReference type="ARBA" id="ARBA00023098"/>
    </source>
</evidence>
<evidence type="ECO:0000256" key="21">
    <source>
        <dbReference type="ARBA" id="ARBA00023160"/>
    </source>
</evidence>
<keyword evidence="22" id="KW-0413">Isomerase</keyword>
<gene>
    <name evidence="30" type="ORF">KC01_LOCUS36158</name>
</gene>
<dbReference type="GO" id="GO:0020037">
    <property type="term" value="F:heme binding"/>
    <property type="evidence" value="ECO:0007669"/>
    <property type="project" value="InterPro"/>
</dbReference>
<evidence type="ECO:0000256" key="20">
    <source>
        <dbReference type="ARBA" id="ARBA00023136"/>
    </source>
</evidence>
<dbReference type="GO" id="GO:0016705">
    <property type="term" value="F:oxidoreductase activity, acting on paired donors, with incorporation or reduction of molecular oxygen"/>
    <property type="evidence" value="ECO:0007669"/>
    <property type="project" value="InterPro"/>
</dbReference>
<dbReference type="GO" id="GO:0001516">
    <property type="term" value="P:prostaglandin biosynthetic process"/>
    <property type="evidence" value="ECO:0007669"/>
    <property type="project" value="UniProtKB-KW"/>
</dbReference>
<name>A0AAV2M7T3_KNICA</name>
<evidence type="ECO:0000256" key="23">
    <source>
        <dbReference type="ARBA" id="ARBA00023239"/>
    </source>
</evidence>
<evidence type="ECO:0000256" key="26">
    <source>
        <dbReference type="ARBA" id="ARBA00045141"/>
    </source>
</evidence>
<dbReference type="Proteomes" id="UP001497482">
    <property type="component" value="Chromosome 6"/>
</dbReference>
<keyword evidence="12 27" id="KW-0349">Heme</keyword>
<evidence type="ECO:0000256" key="9">
    <source>
        <dbReference type="ARBA" id="ARBA00022501"/>
    </source>
</evidence>
<keyword evidence="11" id="KW-0643">Prostaglandin biosynthesis</keyword>
<evidence type="ECO:0000256" key="4">
    <source>
        <dbReference type="ARBA" id="ARBA00004389"/>
    </source>
</evidence>
<evidence type="ECO:0000256" key="5">
    <source>
        <dbReference type="ARBA" id="ARBA00010617"/>
    </source>
</evidence>
<comment type="subcellular location">
    <subcellularLocation>
        <location evidence="4">Endoplasmic reticulum membrane</location>
        <topology evidence="4">Single-pass membrane protein</topology>
    </subcellularLocation>
</comment>
<feature type="region of interest" description="Disordered" evidence="29">
    <location>
        <begin position="478"/>
        <end position="501"/>
    </location>
</feature>
<comment type="cofactor">
    <cofactor evidence="3 27">
        <name>heme</name>
        <dbReference type="ChEBI" id="CHEBI:30413"/>
    </cofactor>
</comment>
<comment type="catalytic activity">
    <reaction evidence="1">
        <text>prostaglandin H2 = prostaglandin I2</text>
        <dbReference type="Rhea" id="RHEA:23580"/>
        <dbReference type="ChEBI" id="CHEBI:57403"/>
        <dbReference type="ChEBI" id="CHEBI:57405"/>
        <dbReference type="EC" id="5.3.99.4"/>
    </reaction>
    <physiologicalReaction direction="left-to-right" evidence="1">
        <dbReference type="Rhea" id="RHEA:23581"/>
    </physiologicalReaction>
</comment>
<feature type="binding site" description="axial binding residue" evidence="27">
    <location>
        <position position="416"/>
    </location>
    <ligand>
        <name>heme</name>
        <dbReference type="ChEBI" id="CHEBI:30413"/>
    </ligand>
    <ligandPart>
        <name>Fe</name>
        <dbReference type="ChEBI" id="CHEBI:18248"/>
    </ligandPart>
</feature>
<evidence type="ECO:0000313" key="31">
    <source>
        <dbReference type="Proteomes" id="UP001497482"/>
    </source>
</evidence>
<dbReference type="InterPro" id="IPR002403">
    <property type="entry name" value="Cyt_P450_E_grp-IV"/>
</dbReference>
<keyword evidence="20" id="KW-0472">Membrane</keyword>
<evidence type="ECO:0000256" key="2">
    <source>
        <dbReference type="ARBA" id="ARBA00001719"/>
    </source>
</evidence>
<keyword evidence="21" id="KW-0275">Fatty acid biosynthesis</keyword>
<dbReference type="GO" id="GO:0008116">
    <property type="term" value="F:prostaglandin-I synthase activity"/>
    <property type="evidence" value="ECO:0007669"/>
    <property type="project" value="UniProtKB-EC"/>
</dbReference>
<dbReference type="SUPFAM" id="SSF48264">
    <property type="entry name" value="Cytochrome P450"/>
    <property type="match status" value="1"/>
</dbReference>
<evidence type="ECO:0000256" key="10">
    <source>
        <dbReference type="ARBA" id="ARBA00022516"/>
    </source>
</evidence>
<keyword evidence="13" id="KW-0812">Transmembrane</keyword>
<keyword evidence="19" id="KW-0443">Lipid metabolism</keyword>
<keyword evidence="31" id="KW-1185">Reference proteome</keyword>
<proteinExistence type="inferred from homology"/>
<keyword evidence="9" id="KW-0644">Prostaglandin metabolism</keyword>
<evidence type="ECO:0000256" key="13">
    <source>
        <dbReference type="ARBA" id="ARBA00022692"/>
    </source>
</evidence>
<dbReference type="GO" id="GO:0005506">
    <property type="term" value="F:iron ion binding"/>
    <property type="evidence" value="ECO:0007669"/>
    <property type="project" value="InterPro"/>
</dbReference>
<evidence type="ECO:0000256" key="15">
    <source>
        <dbReference type="ARBA" id="ARBA00022824"/>
    </source>
</evidence>
<dbReference type="PIRSF" id="PIRSF000047">
    <property type="entry name" value="Cytochrome_CYPVIIA1"/>
    <property type="match status" value="1"/>
</dbReference>
<evidence type="ECO:0000313" key="30">
    <source>
        <dbReference type="EMBL" id="CAL1609408.1"/>
    </source>
</evidence>